<organism evidence="1">
    <name type="scientific">marine sediment metagenome</name>
    <dbReference type="NCBI Taxonomy" id="412755"/>
    <lineage>
        <taxon>unclassified sequences</taxon>
        <taxon>metagenomes</taxon>
        <taxon>ecological metagenomes</taxon>
    </lineage>
</organism>
<evidence type="ECO:0000313" key="1">
    <source>
        <dbReference type="EMBL" id="GAG53981.1"/>
    </source>
</evidence>
<accession>X1A122</accession>
<proteinExistence type="predicted"/>
<name>X1A122_9ZZZZ</name>
<feature type="non-terminal residue" evidence="1">
    <location>
        <position position="66"/>
    </location>
</feature>
<dbReference type="EMBL" id="BART01005777">
    <property type="protein sequence ID" value="GAG53981.1"/>
    <property type="molecule type" value="Genomic_DNA"/>
</dbReference>
<sequence>MTNFRTRPDLDDRQFKQKSTSVLTLSGTTNYLGPLKSSGIEIDASTGGTSVGDVLTWNGTKILLLE</sequence>
<comment type="caution">
    <text evidence="1">The sequence shown here is derived from an EMBL/GenBank/DDBJ whole genome shotgun (WGS) entry which is preliminary data.</text>
</comment>
<reference evidence="1" key="1">
    <citation type="journal article" date="2014" name="Front. Microbiol.">
        <title>High frequency of phylogenetically diverse reductive dehalogenase-homologous genes in deep subseafloor sedimentary metagenomes.</title>
        <authorList>
            <person name="Kawai M."/>
            <person name="Futagami T."/>
            <person name="Toyoda A."/>
            <person name="Takaki Y."/>
            <person name="Nishi S."/>
            <person name="Hori S."/>
            <person name="Arai W."/>
            <person name="Tsubouchi T."/>
            <person name="Morono Y."/>
            <person name="Uchiyama I."/>
            <person name="Ito T."/>
            <person name="Fujiyama A."/>
            <person name="Inagaki F."/>
            <person name="Takami H."/>
        </authorList>
    </citation>
    <scope>NUCLEOTIDE SEQUENCE</scope>
    <source>
        <strain evidence="1">Expedition CK06-06</strain>
    </source>
</reference>
<gene>
    <name evidence="1" type="ORF">S01H4_13093</name>
</gene>
<dbReference type="AlphaFoldDB" id="X1A122"/>
<protein>
    <submittedName>
        <fullName evidence="1">Uncharacterized protein</fullName>
    </submittedName>
</protein>